<protein>
    <submittedName>
        <fullName evidence="3">Uncharacterized protein</fullName>
    </submittedName>
</protein>
<dbReference type="Proteomes" id="UP000482634">
    <property type="component" value="Unassembled WGS sequence"/>
</dbReference>
<dbReference type="Proteomes" id="UP000480410">
    <property type="component" value="Unassembled WGS sequence"/>
</dbReference>
<comment type="caution">
    <text evidence="3">The sequence shown here is derived from an EMBL/GenBank/DDBJ whole genome shotgun (WGS) entry which is preliminary data.</text>
</comment>
<name>A0A6B3NPN8_9PSED</name>
<keyword evidence="1" id="KW-1133">Transmembrane helix</keyword>
<proteinExistence type="predicted"/>
<accession>A0A6M0CXW4</accession>
<evidence type="ECO:0000313" key="5">
    <source>
        <dbReference type="Proteomes" id="UP000482634"/>
    </source>
</evidence>
<dbReference type="RefSeq" id="WP_163944120.1">
    <property type="nucleotide sequence ID" value="NZ_JAAHBU010000118.1"/>
</dbReference>
<feature type="transmembrane region" description="Helical" evidence="1">
    <location>
        <begin position="54"/>
        <end position="79"/>
    </location>
</feature>
<gene>
    <name evidence="2" type="ORF">G3435_24885</name>
    <name evidence="3" type="ORF">G3436_09790</name>
</gene>
<evidence type="ECO:0000313" key="4">
    <source>
        <dbReference type="Proteomes" id="UP000480410"/>
    </source>
</evidence>
<dbReference type="EMBL" id="JAAHBV010000739">
    <property type="protein sequence ID" value="NER62312.1"/>
    <property type="molecule type" value="Genomic_DNA"/>
</dbReference>
<dbReference type="EMBL" id="JAAHBU010000118">
    <property type="protein sequence ID" value="NER64129.1"/>
    <property type="molecule type" value="Genomic_DNA"/>
</dbReference>
<evidence type="ECO:0000313" key="2">
    <source>
        <dbReference type="EMBL" id="NER62312.1"/>
    </source>
</evidence>
<keyword evidence="1" id="KW-0812">Transmembrane</keyword>
<organism evidence="3 5">
    <name type="scientific">Pseudomonas brassicae</name>
    <dbReference type="NCBI Taxonomy" id="2708063"/>
    <lineage>
        <taxon>Bacteria</taxon>
        <taxon>Pseudomonadati</taxon>
        <taxon>Pseudomonadota</taxon>
        <taxon>Gammaproteobacteria</taxon>
        <taxon>Pseudomonadales</taxon>
        <taxon>Pseudomonadaceae</taxon>
        <taxon>Pseudomonas</taxon>
    </lineage>
</organism>
<evidence type="ECO:0000313" key="3">
    <source>
        <dbReference type="EMBL" id="NER64129.1"/>
    </source>
</evidence>
<keyword evidence="5" id="KW-1185">Reference proteome</keyword>
<dbReference type="AlphaFoldDB" id="A0A6B3NPN8"/>
<accession>A0A6B3NPN8</accession>
<reference evidence="4 5" key="1">
    <citation type="submission" date="2020-02" db="EMBL/GenBank/DDBJ databases">
        <title>Broccoli isolated Pseudomonas sp.</title>
        <authorList>
            <person name="Fujikawa T."/>
            <person name="Sawada H."/>
        </authorList>
    </citation>
    <scope>NUCLEOTIDE SEQUENCE [LARGE SCALE GENOMIC DNA]</scope>
    <source>
        <strain evidence="3 5">MAFF212427</strain>
        <strain evidence="2 4">MAFF212428</strain>
    </source>
</reference>
<keyword evidence="1" id="KW-0472">Membrane</keyword>
<sequence length="98" mass="11042">MLLALGALLLMLAAVLVAMNLYFLSLGSVPGLINDRLRPIRQVTYTLRDSPDDFYAAITLNLLFCAGMAMVGLTLLWYAMRLIRQRPTRPNGAPWWFI</sequence>
<evidence type="ECO:0000256" key="1">
    <source>
        <dbReference type="SAM" id="Phobius"/>
    </source>
</evidence>